<dbReference type="PANTHER" id="PTHR13483:SF3">
    <property type="entry name" value="BOX C_D SNORNA PROTEIN 1"/>
    <property type="match status" value="1"/>
</dbReference>
<gene>
    <name evidence="3" type="ORF">HAX54_028940</name>
</gene>
<dbReference type="Proteomes" id="UP000823775">
    <property type="component" value="Unassembled WGS sequence"/>
</dbReference>
<dbReference type="Pfam" id="PF25790">
    <property type="entry name" value="BCD1"/>
    <property type="match status" value="1"/>
</dbReference>
<evidence type="ECO:0000259" key="2">
    <source>
        <dbReference type="Pfam" id="PF25790"/>
    </source>
</evidence>
<evidence type="ECO:0000256" key="1">
    <source>
        <dbReference type="ARBA" id="ARBA00022553"/>
    </source>
</evidence>
<dbReference type="InterPro" id="IPR051639">
    <property type="entry name" value="BCD1"/>
</dbReference>
<evidence type="ECO:0000313" key="4">
    <source>
        <dbReference type="Proteomes" id="UP000823775"/>
    </source>
</evidence>
<keyword evidence="4" id="KW-1185">Reference proteome</keyword>
<name>A0ABS8V7X1_DATST</name>
<dbReference type="InterPro" id="IPR057721">
    <property type="entry name" value="BCD1_alpha/beta"/>
</dbReference>
<dbReference type="EMBL" id="JACEIK010003567">
    <property type="protein sequence ID" value="MCD9642249.1"/>
    <property type="molecule type" value="Genomic_DNA"/>
</dbReference>
<organism evidence="3 4">
    <name type="scientific">Datura stramonium</name>
    <name type="common">Jimsonweed</name>
    <name type="synonym">Common thornapple</name>
    <dbReference type="NCBI Taxonomy" id="4076"/>
    <lineage>
        <taxon>Eukaryota</taxon>
        <taxon>Viridiplantae</taxon>
        <taxon>Streptophyta</taxon>
        <taxon>Embryophyta</taxon>
        <taxon>Tracheophyta</taxon>
        <taxon>Spermatophyta</taxon>
        <taxon>Magnoliopsida</taxon>
        <taxon>eudicotyledons</taxon>
        <taxon>Gunneridae</taxon>
        <taxon>Pentapetalae</taxon>
        <taxon>asterids</taxon>
        <taxon>lamiids</taxon>
        <taxon>Solanales</taxon>
        <taxon>Solanaceae</taxon>
        <taxon>Solanoideae</taxon>
        <taxon>Datureae</taxon>
        <taxon>Datura</taxon>
    </lineage>
</organism>
<keyword evidence="1" id="KW-0597">Phosphoprotein</keyword>
<protein>
    <recommendedName>
        <fullName evidence="2">BCD1 alpha/beta domain-containing protein</fullName>
    </recommendedName>
</protein>
<feature type="domain" description="BCD1 alpha/beta" evidence="2">
    <location>
        <begin position="24"/>
        <end position="110"/>
    </location>
</feature>
<evidence type="ECO:0000313" key="3">
    <source>
        <dbReference type="EMBL" id="MCD9642249.1"/>
    </source>
</evidence>
<proteinExistence type="predicted"/>
<reference evidence="3 4" key="1">
    <citation type="journal article" date="2021" name="BMC Genomics">
        <title>Datura genome reveals duplications of psychoactive alkaloid biosynthetic genes and high mutation rate following tissue culture.</title>
        <authorList>
            <person name="Rajewski A."/>
            <person name="Carter-House D."/>
            <person name="Stajich J."/>
            <person name="Litt A."/>
        </authorList>
    </citation>
    <scope>NUCLEOTIDE SEQUENCE [LARGE SCALE GENOMIC DNA]</scope>
    <source>
        <strain evidence="3">AR-01</strain>
    </source>
</reference>
<sequence>MHDALDQLLITKFLLLRQCLIPIVHENTSLCSVLGTHLKPGPWNHPLKQFCEECLDSLKLFIRKHPKGSKSPFYQLNIKAPLREQLADKVILEYPVIYVFLPSHSYDFEVIKYSVPPKVEPKELDCGDSPSSKGVMFREEDIEDGGSSDPYISDLSSCARLNLASQTSNKSLDMSSLIEGTTSLFNGHVSEGEQDVVGNARITFDSKVLTTEVKDLSGEMDWSLLGEVLPMEDELEEGEIAPF</sequence>
<comment type="caution">
    <text evidence="3">The sequence shown here is derived from an EMBL/GenBank/DDBJ whole genome shotgun (WGS) entry which is preliminary data.</text>
</comment>
<dbReference type="PANTHER" id="PTHR13483">
    <property type="entry name" value="BOX C_D SNORNA PROTEIN 1-RELATED"/>
    <property type="match status" value="1"/>
</dbReference>
<accession>A0ABS8V7X1</accession>